<evidence type="ECO:0000256" key="1">
    <source>
        <dbReference type="SAM" id="Phobius"/>
    </source>
</evidence>
<feature type="transmembrane region" description="Helical" evidence="1">
    <location>
        <begin position="20"/>
        <end position="47"/>
    </location>
</feature>
<organism evidence="3">
    <name type="scientific">Paenibacillus polymyxa</name>
    <name type="common">Bacillus polymyxa</name>
    <dbReference type="NCBI Taxonomy" id="1406"/>
    <lineage>
        <taxon>Bacteria</taxon>
        <taxon>Bacillati</taxon>
        <taxon>Bacillota</taxon>
        <taxon>Bacilli</taxon>
        <taxon>Bacillales</taxon>
        <taxon>Paenibacillaceae</taxon>
        <taxon>Paenibacillus</taxon>
    </lineage>
</organism>
<dbReference type="InterPro" id="IPR024478">
    <property type="entry name" value="HlyB_4HB_MCP"/>
</dbReference>
<dbReference type="AlphaFoldDB" id="A0AAE9Q0H4"/>
<keyword evidence="1" id="KW-0472">Membrane</keyword>
<feature type="domain" description="Chemotaxis methyl-accepting receptor HlyB-like 4HB MCP" evidence="2">
    <location>
        <begin position="17"/>
        <end position="145"/>
    </location>
</feature>
<evidence type="ECO:0000259" key="2">
    <source>
        <dbReference type="Pfam" id="PF12729"/>
    </source>
</evidence>
<gene>
    <name evidence="3" type="ORF">MF626_06950</name>
</gene>
<dbReference type="Pfam" id="PF12729">
    <property type="entry name" value="4HB_MCP_1"/>
    <property type="match status" value="1"/>
</dbReference>
<protein>
    <submittedName>
        <fullName evidence="3">MCP four helix bundle domain-containing protein</fullName>
    </submittedName>
</protein>
<evidence type="ECO:0000313" key="3">
    <source>
        <dbReference type="EMBL" id="UZP76245.1"/>
    </source>
</evidence>
<dbReference type="EMBL" id="CP097770">
    <property type="protein sequence ID" value="UZP76245.1"/>
    <property type="molecule type" value="Genomic_DNA"/>
</dbReference>
<sequence length="170" mass="19670">MSNKLSDRTKKGKGFRDLKVTTTMISMIVISLVGLLIVSLVGVIGMYQAKEGQGILYVDRFQHQTNILEVKSDFYNMRANYTKILDNKEYTDKQYKQVQKGKDSVTTGLNEFSQRNLDAKEQKLYEELRGSIDTYYQDIEQIMAVKKIAERMTRKREAGLINPVRQLLRC</sequence>
<keyword evidence="1" id="KW-0812">Transmembrane</keyword>
<reference evidence="3" key="1">
    <citation type="submission" date="2022-11" db="EMBL/GenBank/DDBJ databases">
        <authorList>
            <person name="Vasilchenko N.G."/>
            <person name="Prazdnova E.V."/>
            <person name="Gorovtsov A.V."/>
            <person name="Chistyakov V.A."/>
            <person name="Pak M.L."/>
        </authorList>
    </citation>
    <scope>NUCLEOTIDE SEQUENCE</scope>
    <source>
        <strain evidence="3">R 4.5</strain>
    </source>
</reference>
<name>A0AAE9Q0H4_PAEPO</name>
<keyword evidence="1" id="KW-1133">Transmembrane helix</keyword>
<accession>A0AAE9Q0H4</accession>
<proteinExistence type="predicted"/>